<keyword evidence="6" id="KW-0732">Signal</keyword>
<protein>
    <submittedName>
        <fullName evidence="7">Creatininase family protein</fullName>
    </submittedName>
</protein>
<keyword evidence="8" id="KW-1185">Reference proteome</keyword>
<feature type="signal peptide" evidence="6">
    <location>
        <begin position="1"/>
        <end position="25"/>
    </location>
</feature>
<dbReference type="SUPFAM" id="SSF102215">
    <property type="entry name" value="Creatininase"/>
    <property type="match status" value="1"/>
</dbReference>
<evidence type="ECO:0000313" key="8">
    <source>
        <dbReference type="Proteomes" id="UP000500938"/>
    </source>
</evidence>
<comment type="cofactor">
    <cofactor evidence="1">
        <name>Zn(2+)</name>
        <dbReference type="ChEBI" id="CHEBI:29105"/>
    </cofactor>
</comment>
<dbReference type="Pfam" id="PF02633">
    <property type="entry name" value="Creatininase"/>
    <property type="match status" value="1"/>
</dbReference>
<evidence type="ECO:0000256" key="5">
    <source>
        <dbReference type="ARBA" id="ARBA00024029"/>
    </source>
</evidence>
<evidence type="ECO:0000313" key="7">
    <source>
        <dbReference type="EMBL" id="QJR37687.1"/>
    </source>
</evidence>
<dbReference type="EMBL" id="CP053085">
    <property type="protein sequence ID" value="QJR37687.1"/>
    <property type="molecule type" value="Genomic_DNA"/>
</dbReference>
<keyword evidence="2" id="KW-0479">Metal-binding</keyword>
<evidence type="ECO:0000256" key="6">
    <source>
        <dbReference type="SAM" id="SignalP"/>
    </source>
</evidence>
<reference evidence="7 8" key="1">
    <citation type="submission" date="2020-05" db="EMBL/GenBank/DDBJ databases">
        <title>Complete genome sequence of Gemmatimonas greenlandica TET16.</title>
        <authorList>
            <person name="Zeng Y."/>
        </authorList>
    </citation>
    <scope>NUCLEOTIDE SEQUENCE [LARGE SCALE GENOMIC DNA]</scope>
    <source>
        <strain evidence="7 8">TET16</strain>
    </source>
</reference>
<dbReference type="GO" id="GO:0016811">
    <property type="term" value="F:hydrolase activity, acting on carbon-nitrogen (but not peptide) bonds, in linear amides"/>
    <property type="evidence" value="ECO:0007669"/>
    <property type="project" value="TreeGrafter"/>
</dbReference>
<dbReference type="RefSeq" id="WP_171227122.1">
    <property type="nucleotide sequence ID" value="NZ_CP053085.1"/>
</dbReference>
<keyword evidence="4" id="KW-0862">Zinc</keyword>
<dbReference type="AlphaFoldDB" id="A0A6M4IVQ4"/>
<dbReference type="PANTHER" id="PTHR35005:SF1">
    <property type="entry name" value="2-AMINO-5-FORMYLAMINO-6-RIBOSYLAMINOPYRIMIDIN-4(3H)-ONE 5'-MONOPHOSPHATE DEFORMYLASE"/>
    <property type="match status" value="1"/>
</dbReference>
<evidence type="ECO:0000256" key="4">
    <source>
        <dbReference type="ARBA" id="ARBA00022833"/>
    </source>
</evidence>
<evidence type="ECO:0000256" key="3">
    <source>
        <dbReference type="ARBA" id="ARBA00022801"/>
    </source>
</evidence>
<sequence length="332" mass="35705">MRFRVAMLLASAMLTAIGSARLLSAQVRQIGDLTTREILALDRTKTVVMLQGGMLEEHGPYLPAYTDGILSARLTQDVAAGIARQRAGWTVLVFPPIAAGASGSNEIGREYVFPGTYALRPSTLRAAFVDLASELGEQGFRWVLVVHVHGSPLHIGALDDAGDFFHETYGGTMVNLWGLLPVLGGWGGAMTNMTAAEKAADGLSLHAGMDEHSLMLYLRPDLVAADYRQAPSVSGANYAEAFAVAAQPGWPGYLGAPHLATAAFGERIWRAFSGAALTTSLEILDGKNPATYPRYLTYLKTLPLYRAWIDSTNARDSLAGDRLATWLARRGR</sequence>
<dbReference type="Gene3D" id="3.40.50.10310">
    <property type="entry name" value="Creatininase"/>
    <property type="match status" value="1"/>
</dbReference>
<dbReference type="InterPro" id="IPR003785">
    <property type="entry name" value="Creatininase/forma_Hydrolase"/>
</dbReference>
<proteinExistence type="inferred from homology"/>
<dbReference type="KEGG" id="ggr:HKW67_20265"/>
<dbReference type="Proteomes" id="UP000500938">
    <property type="component" value="Chromosome"/>
</dbReference>
<evidence type="ECO:0000256" key="1">
    <source>
        <dbReference type="ARBA" id="ARBA00001947"/>
    </source>
</evidence>
<feature type="chain" id="PRO_5026897338" evidence="6">
    <location>
        <begin position="26"/>
        <end position="332"/>
    </location>
</feature>
<accession>A0A6M4IVQ4</accession>
<dbReference type="GO" id="GO:0046872">
    <property type="term" value="F:metal ion binding"/>
    <property type="evidence" value="ECO:0007669"/>
    <property type="project" value="UniProtKB-KW"/>
</dbReference>
<gene>
    <name evidence="7" type="ORF">HKW67_20265</name>
</gene>
<keyword evidence="3" id="KW-0378">Hydrolase</keyword>
<dbReference type="InterPro" id="IPR024087">
    <property type="entry name" value="Creatininase-like_sf"/>
</dbReference>
<name>A0A6M4IVQ4_9BACT</name>
<dbReference type="PANTHER" id="PTHR35005">
    <property type="entry name" value="3-DEHYDRO-SCYLLO-INOSOSE HYDROLASE"/>
    <property type="match status" value="1"/>
</dbReference>
<organism evidence="7 8">
    <name type="scientific">Gemmatimonas groenlandica</name>
    <dbReference type="NCBI Taxonomy" id="2732249"/>
    <lineage>
        <taxon>Bacteria</taxon>
        <taxon>Pseudomonadati</taxon>
        <taxon>Gemmatimonadota</taxon>
        <taxon>Gemmatimonadia</taxon>
        <taxon>Gemmatimonadales</taxon>
        <taxon>Gemmatimonadaceae</taxon>
        <taxon>Gemmatimonas</taxon>
    </lineage>
</organism>
<comment type="similarity">
    <text evidence="5">Belongs to the creatininase superfamily.</text>
</comment>
<evidence type="ECO:0000256" key="2">
    <source>
        <dbReference type="ARBA" id="ARBA00022723"/>
    </source>
</evidence>
<dbReference type="GO" id="GO:0009231">
    <property type="term" value="P:riboflavin biosynthetic process"/>
    <property type="evidence" value="ECO:0007669"/>
    <property type="project" value="TreeGrafter"/>
</dbReference>